<dbReference type="PANTHER" id="PTHR40459:SF1">
    <property type="entry name" value="CONSERVED HYPOTHETICAL ALANINE AND LEUCINE RICH PROTEIN"/>
    <property type="match status" value="1"/>
</dbReference>
<dbReference type="InterPro" id="IPR018931">
    <property type="entry name" value="DUF2520"/>
</dbReference>
<gene>
    <name evidence="3" type="ORF">GCM10023091_27390</name>
</gene>
<name>A0ABP8M2D2_9BACT</name>
<dbReference type="InterPro" id="IPR019665">
    <property type="entry name" value="OxRdtase/DH_put_Rossmann_dom"/>
</dbReference>
<reference evidence="4" key="1">
    <citation type="journal article" date="2019" name="Int. J. Syst. Evol. Microbiol.">
        <title>The Global Catalogue of Microorganisms (GCM) 10K type strain sequencing project: providing services to taxonomists for standard genome sequencing and annotation.</title>
        <authorList>
            <consortium name="The Broad Institute Genomics Platform"/>
            <consortium name="The Broad Institute Genome Sequencing Center for Infectious Disease"/>
            <person name="Wu L."/>
            <person name="Ma J."/>
        </authorList>
    </citation>
    <scope>NUCLEOTIDE SEQUENCE [LARGE SCALE GENOMIC DNA]</scope>
    <source>
        <strain evidence="4">JCM 31920</strain>
    </source>
</reference>
<dbReference type="InterPro" id="IPR008927">
    <property type="entry name" value="6-PGluconate_DH-like_C_sf"/>
</dbReference>
<feature type="domain" description="DUF2520" evidence="2">
    <location>
        <begin position="133"/>
        <end position="259"/>
    </location>
</feature>
<comment type="caution">
    <text evidence="3">The sequence shown here is derived from an EMBL/GenBank/DDBJ whole genome shotgun (WGS) entry which is preliminary data.</text>
</comment>
<dbReference type="Pfam" id="PF10727">
    <property type="entry name" value="Rossmann-like"/>
    <property type="match status" value="1"/>
</dbReference>
<organism evidence="3 4">
    <name type="scientific">Ravibacter arvi</name>
    <dbReference type="NCBI Taxonomy" id="2051041"/>
    <lineage>
        <taxon>Bacteria</taxon>
        <taxon>Pseudomonadati</taxon>
        <taxon>Bacteroidota</taxon>
        <taxon>Cytophagia</taxon>
        <taxon>Cytophagales</taxon>
        <taxon>Spirosomataceae</taxon>
        <taxon>Ravibacter</taxon>
    </lineage>
</organism>
<dbReference type="InterPro" id="IPR036291">
    <property type="entry name" value="NAD(P)-bd_dom_sf"/>
</dbReference>
<evidence type="ECO:0000259" key="2">
    <source>
        <dbReference type="Pfam" id="PF10728"/>
    </source>
</evidence>
<protein>
    <submittedName>
        <fullName evidence="3">F420-dependent NADP oxidoreductase</fullName>
    </submittedName>
</protein>
<dbReference type="Gene3D" id="3.40.50.720">
    <property type="entry name" value="NAD(P)-binding Rossmann-like Domain"/>
    <property type="match status" value="1"/>
</dbReference>
<dbReference type="InterPro" id="IPR037108">
    <property type="entry name" value="TM1727-like_C_sf"/>
</dbReference>
<evidence type="ECO:0000313" key="4">
    <source>
        <dbReference type="Proteomes" id="UP001501508"/>
    </source>
</evidence>
<keyword evidence="4" id="KW-1185">Reference proteome</keyword>
<dbReference type="SUPFAM" id="SSF48179">
    <property type="entry name" value="6-phosphogluconate dehydrogenase C-terminal domain-like"/>
    <property type="match status" value="1"/>
</dbReference>
<evidence type="ECO:0000259" key="1">
    <source>
        <dbReference type="Pfam" id="PF10727"/>
    </source>
</evidence>
<dbReference type="Gene3D" id="1.10.1040.20">
    <property type="entry name" value="ProC-like, C-terminal domain"/>
    <property type="match status" value="1"/>
</dbReference>
<evidence type="ECO:0000313" key="3">
    <source>
        <dbReference type="EMBL" id="GAA4441715.1"/>
    </source>
</evidence>
<feature type="domain" description="Putative oxidoreductase/dehydrogenase Rossmann-like" evidence="1">
    <location>
        <begin position="4"/>
        <end position="104"/>
    </location>
</feature>
<dbReference type="RefSeq" id="WP_345030082.1">
    <property type="nucleotide sequence ID" value="NZ_BAABEY010000025.1"/>
</dbReference>
<accession>A0ABP8M2D2</accession>
<dbReference type="Proteomes" id="UP001501508">
    <property type="component" value="Unassembled WGS sequence"/>
</dbReference>
<proteinExistence type="predicted"/>
<dbReference type="PANTHER" id="PTHR40459">
    <property type="entry name" value="CONSERVED HYPOTHETICAL ALANINE AND LEUCINE RICH PROTEIN"/>
    <property type="match status" value="1"/>
</dbReference>
<dbReference type="Pfam" id="PF10728">
    <property type="entry name" value="DUF2520"/>
    <property type="match status" value="1"/>
</dbReference>
<dbReference type="SUPFAM" id="SSF51735">
    <property type="entry name" value="NAD(P)-binding Rossmann-fold domains"/>
    <property type="match status" value="1"/>
</dbReference>
<dbReference type="EMBL" id="BAABEY010000025">
    <property type="protein sequence ID" value="GAA4441715.1"/>
    <property type="molecule type" value="Genomic_DNA"/>
</dbReference>
<sequence>MIISFVGAGNVAWHLAQAFEGAGHIISEIYSRDPQNARLLASQLYDTTIQPDLNLSESEAQLIVLAVPETALEEVLQRIVFPPRTMVVNTSGSKSLQELRQLTEVYSDVPVRVGVFYPLQTFTKGSDIDYTSIPFCVEAADEDMEEILVQLAQTVSNVVYRMDSEERKVLHIAATIANNFSNHLYSIAHDLLEIHHIEFDILKPLLEQTIRKSVALGDPAKGQTGLAVRGDWATIGEHMAILQDINPEWANIYRILTDSIRSRHYYD</sequence>